<keyword evidence="3" id="KW-0963">Cytoplasm</keyword>
<comment type="function">
    <text evidence="3">Required for a late step of 50S ribosomal subunit assembly. Has GTPase activity.</text>
</comment>
<name>A0A1M7T2D6_FERGO</name>
<feature type="binding site" evidence="4">
    <location>
        <position position="162"/>
    </location>
    <ligand>
        <name>GTP</name>
        <dbReference type="ChEBI" id="CHEBI:37565"/>
    </ligand>
</feature>
<evidence type="ECO:0000256" key="4">
    <source>
        <dbReference type="PIRSR" id="PIRSR006230-1"/>
    </source>
</evidence>
<dbReference type="InterPro" id="IPR030378">
    <property type="entry name" value="G_CP_dom"/>
</dbReference>
<dbReference type="PIRSF" id="PIRSF006230">
    <property type="entry name" value="MG442"/>
    <property type="match status" value="1"/>
</dbReference>
<evidence type="ECO:0000256" key="2">
    <source>
        <dbReference type="ARBA" id="ARBA00023134"/>
    </source>
</evidence>
<evidence type="ECO:0000259" key="5">
    <source>
        <dbReference type="PROSITE" id="PS51721"/>
    </source>
</evidence>
<dbReference type="GO" id="GO:0005525">
    <property type="term" value="F:GTP binding"/>
    <property type="evidence" value="ECO:0007669"/>
    <property type="project" value="UniProtKB-KW"/>
</dbReference>
<comment type="similarity">
    <text evidence="3">Belongs to the TRAFAC class YlqF/YawG GTPase family. MTG1 subfamily.</text>
</comment>
<dbReference type="GO" id="GO:0006412">
    <property type="term" value="P:translation"/>
    <property type="evidence" value="ECO:0007669"/>
    <property type="project" value="TreeGrafter"/>
</dbReference>
<dbReference type="Proteomes" id="UP000184207">
    <property type="component" value="Unassembled WGS sequence"/>
</dbReference>
<dbReference type="CDD" id="cd01856">
    <property type="entry name" value="YlqF"/>
    <property type="match status" value="1"/>
</dbReference>
<dbReference type="PRINTS" id="PR00326">
    <property type="entry name" value="GTP1OBG"/>
</dbReference>
<evidence type="ECO:0000313" key="6">
    <source>
        <dbReference type="EMBL" id="SHN64871.1"/>
    </source>
</evidence>
<dbReference type="Gene3D" id="1.10.1580.10">
    <property type="match status" value="1"/>
</dbReference>
<dbReference type="RefSeq" id="WP_072759989.1">
    <property type="nucleotide sequence ID" value="NZ_FRDJ01000008.1"/>
</dbReference>
<dbReference type="InterPro" id="IPR023179">
    <property type="entry name" value="GTP-bd_ortho_bundle_sf"/>
</dbReference>
<accession>A0A1M7T2D6</accession>
<dbReference type="InterPro" id="IPR016478">
    <property type="entry name" value="GTPase_MTG1"/>
</dbReference>
<organism evidence="6 7">
    <name type="scientific">Fervidobacterium gondwanense DSM 13020</name>
    <dbReference type="NCBI Taxonomy" id="1121883"/>
    <lineage>
        <taxon>Bacteria</taxon>
        <taxon>Thermotogati</taxon>
        <taxon>Thermotogota</taxon>
        <taxon>Thermotogae</taxon>
        <taxon>Thermotogales</taxon>
        <taxon>Fervidobacteriaceae</taxon>
        <taxon>Fervidobacterium</taxon>
    </lineage>
</organism>
<dbReference type="STRING" id="1121883.SAMN02745226_01461"/>
<feature type="domain" description="CP-type G" evidence="5">
    <location>
        <begin position="18"/>
        <end position="166"/>
    </location>
</feature>
<feature type="binding site" evidence="4">
    <location>
        <begin position="61"/>
        <end position="64"/>
    </location>
    <ligand>
        <name>GTP</name>
        <dbReference type="ChEBI" id="CHEBI:37565"/>
    </ligand>
</feature>
<keyword evidence="1 3" id="KW-0547">Nucleotide-binding</keyword>
<dbReference type="PANTHER" id="PTHR45782:SF4">
    <property type="entry name" value="MITOCHONDRIAL RIBOSOME-ASSOCIATED GTPASE 1"/>
    <property type="match status" value="1"/>
</dbReference>
<sequence>MDENKTSIWYPGHVQKAKRQLKENLKKVDIVVVVLDARAPVATTSFELKIFKDKKVIILLNKSDLANEELNKEWQKEISKYFPVILVNKNTDRRNIIRLIKSVPVKSPNPRIVVVGVPNVGKSTIINKIIGRHKAKTGAQPGVTRGVQWIMVDGFTVLDSPGILFSEVFSKDIAAKLLLIGSVPVENVTDEIYNRAFAIYAEVANVGEDMDIYLRNFGKQRGFLKKGGEVDIERAKNLFFKELSEGKFGRFTYDVDISKFEEVL</sequence>
<dbReference type="GO" id="GO:0003924">
    <property type="term" value="F:GTPase activity"/>
    <property type="evidence" value="ECO:0007669"/>
    <property type="project" value="TreeGrafter"/>
</dbReference>
<evidence type="ECO:0000256" key="1">
    <source>
        <dbReference type="ARBA" id="ARBA00022741"/>
    </source>
</evidence>
<reference evidence="7" key="1">
    <citation type="submission" date="2016-12" db="EMBL/GenBank/DDBJ databases">
        <authorList>
            <person name="Varghese N."/>
            <person name="Submissions S."/>
        </authorList>
    </citation>
    <scope>NUCLEOTIDE SEQUENCE [LARGE SCALE GENOMIC DNA]</scope>
    <source>
        <strain evidence="7">DSM 13020</strain>
    </source>
</reference>
<dbReference type="Pfam" id="PF01926">
    <property type="entry name" value="MMR_HSR1"/>
    <property type="match status" value="1"/>
</dbReference>
<evidence type="ECO:0000313" key="7">
    <source>
        <dbReference type="Proteomes" id="UP000184207"/>
    </source>
</evidence>
<dbReference type="SUPFAM" id="SSF52540">
    <property type="entry name" value="P-loop containing nucleoside triphosphate hydrolases"/>
    <property type="match status" value="1"/>
</dbReference>
<dbReference type="EMBL" id="FRDJ01000008">
    <property type="protein sequence ID" value="SHN64871.1"/>
    <property type="molecule type" value="Genomic_DNA"/>
</dbReference>
<gene>
    <name evidence="6" type="ORF">SAMN02745226_01461</name>
</gene>
<dbReference type="Gene3D" id="3.40.50.300">
    <property type="entry name" value="P-loop containing nucleotide triphosphate hydrolases"/>
    <property type="match status" value="1"/>
</dbReference>
<protein>
    <recommendedName>
        <fullName evidence="3">Ribosome biogenesis GTPase A</fullName>
    </recommendedName>
</protein>
<dbReference type="GO" id="GO:0005737">
    <property type="term" value="C:cytoplasm"/>
    <property type="evidence" value="ECO:0007669"/>
    <property type="project" value="UniProtKB-SubCell"/>
</dbReference>
<evidence type="ECO:0000256" key="3">
    <source>
        <dbReference type="PIRNR" id="PIRNR006230"/>
    </source>
</evidence>
<dbReference type="AlphaFoldDB" id="A0A1M7T2D6"/>
<proteinExistence type="inferred from homology"/>
<dbReference type="InterPro" id="IPR027417">
    <property type="entry name" value="P-loop_NTPase"/>
</dbReference>
<feature type="binding site" evidence="4">
    <location>
        <begin position="119"/>
        <end position="124"/>
    </location>
    <ligand>
        <name>GTP</name>
        <dbReference type="ChEBI" id="CHEBI:37565"/>
    </ligand>
</feature>
<dbReference type="InterPro" id="IPR006073">
    <property type="entry name" value="GTP-bd"/>
</dbReference>
<comment type="subcellular location">
    <subcellularLocation>
        <location evidence="3">Cytoplasm</location>
    </subcellularLocation>
</comment>
<dbReference type="PANTHER" id="PTHR45782">
    <property type="entry name" value="MITOCHONDRIAL RIBOSOME-ASSOCIATED GTPASE 1"/>
    <property type="match status" value="1"/>
</dbReference>
<keyword evidence="7" id="KW-1185">Reference proteome</keyword>
<dbReference type="PROSITE" id="PS51721">
    <property type="entry name" value="G_CP"/>
    <property type="match status" value="1"/>
</dbReference>
<keyword evidence="2 3" id="KW-0342">GTP-binding</keyword>